<dbReference type="PRINTS" id="PR00080">
    <property type="entry name" value="SDRFAMILY"/>
</dbReference>
<dbReference type="Pfam" id="PF13561">
    <property type="entry name" value="adh_short_C2"/>
    <property type="match status" value="1"/>
</dbReference>
<evidence type="ECO:0000256" key="1">
    <source>
        <dbReference type="ARBA" id="ARBA00006484"/>
    </source>
</evidence>
<dbReference type="FunFam" id="3.40.50.720:FF:000084">
    <property type="entry name" value="Short-chain dehydrogenase reductase"/>
    <property type="match status" value="1"/>
</dbReference>
<dbReference type="PATRIC" id="fig|186479.3.peg.7264"/>
<dbReference type="InterPro" id="IPR002347">
    <property type="entry name" value="SDR_fam"/>
</dbReference>
<keyword evidence="3" id="KW-0520">NAD</keyword>
<comment type="caution">
    <text evidence="5">The sequence shown here is derived from an EMBL/GenBank/DDBJ whole genome shotgun (WGS) entry which is preliminary data.</text>
</comment>
<sequence length="260" mass="27283">MQLDNKVAFITGAGSGIGKAAALALAKAGARVAALGRTPDELQKTVDAIKHAGGEAMVVQADVSKPADMERAAAEVVEAWDRIDIVFANAGINGVWAPIEELTPEEWQKTIDINLTGTFLTIKYTAPYLKRRGGAVIVTASVNGTRIFSNTGATAYSSTKAAQVAMSKMLALELAPQKVRVNVICPGAIETEIDDNTEQRDLDKVRIPAEFPEGSQPLTGGKPGTAAQVGDLVLFLASDAASHITGTEIWIDGAESLLRG</sequence>
<dbReference type="CDD" id="cd05233">
    <property type="entry name" value="SDR_c"/>
    <property type="match status" value="1"/>
</dbReference>
<dbReference type="PANTHER" id="PTHR24321">
    <property type="entry name" value="DEHYDROGENASES, SHORT CHAIN"/>
    <property type="match status" value="1"/>
</dbReference>
<gene>
    <name evidence="5" type="ORF">SE17_02825</name>
</gene>
<evidence type="ECO:0000256" key="3">
    <source>
        <dbReference type="ARBA" id="ARBA00023027"/>
    </source>
</evidence>
<feature type="domain" description="Ketoreductase" evidence="4">
    <location>
        <begin position="6"/>
        <end position="192"/>
    </location>
</feature>
<dbReference type="PANTHER" id="PTHR24321:SF8">
    <property type="entry name" value="ESTRADIOL 17-BETA-DEHYDROGENASE 8-RELATED"/>
    <property type="match status" value="1"/>
</dbReference>
<evidence type="ECO:0000256" key="2">
    <source>
        <dbReference type="ARBA" id="ARBA00023002"/>
    </source>
</evidence>
<comment type="similarity">
    <text evidence="1">Belongs to the short-chain dehydrogenases/reductases (SDR) family.</text>
</comment>
<dbReference type="InterPro" id="IPR036291">
    <property type="entry name" value="NAD(P)-bd_dom_sf"/>
</dbReference>
<dbReference type="NCBIfam" id="NF004203">
    <property type="entry name" value="PRK05653.2-4"/>
    <property type="match status" value="1"/>
</dbReference>
<evidence type="ECO:0000313" key="5">
    <source>
        <dbReference type="EMBL" id="KPV54590.1"/>
    </source>
</evidence>
<accession>A0A0P9DAB1</accession>
<dbReference type="PRINTS" id="PR00081">
    <property type="entry name" value="GDHRDH"/>
</dbReference>
<dbReference type="SUPFAM" id="SSF51735">
    <property type="entry name" value="NAD(P)-binding Rossmann-fold domains"/>
    <property type="match status" value="1"/>
</dbReference>
<evidence type="ECO:0000313" key="6">
    <source>
        <dbReference type="Proteomes" id="UP000050509"/>
    </source>
</evidence>
<dbReference type="Gene3D" id="3.40.50.720">
    <property type="entry name" value="NAD(P)-binding Rossmann-like Domain"/>
    <property type="match status" value="1"/>
</dbReference>
<dbReference type="SMART" id="SM00822">
    <property type="entry name" value="PKS_KR"/>
    <property type="match status" value="1"/>
</dbReference>
<name>A0A0P9DAB1_9CHLR</name>
<protein>
    <submittedName>
        <fullName evidence="5">3-ketoacyl-ACP reductase</fullName>
    </submittedName>
</protein>
<keyword evidence="2" id="KW-0560">Oxidoreductase</keyword>
<dbReference type="Proteomes" id="UP000050509">
    <property type="component" value="Unassembled WGS sequence"/>
</dbReference>
<proteinExistence type="inferred from homology"/>
<dbReference type="AlphaFoldDB" id="A0A0P9DAB1"/>
<dbReference type="EMBL" id="LJCR01000035">
    <property type="protein sequence ID" value="KPV54590.1"/>
    <property type="molecule type" value="Genomic_DNA"/>
</dbReference>
<keyword evidence="6" id="KW-1185">Reference proteome</keyword>
<dbReference type="InterPro" id="IPR057326">
    <property type="entry name" value="KR_dom"/>
</dbReference>
<dbReference type="GO" id="GO:0016491">
    <property type="term" value="F:oxidoreductase activity"/>
    <property type="evidence" value="ECO:0007669"/>
    <property type="project" value="UniProtKB-KW"/>
</dbReference>
<evidence type="ECO:0000259" key="4">
    <source>
        <dbReference type="SMART" id="SM00822"/>
    </source>
</evidence>
<reference evidence="5 6" key="1">
    <citation type="submission" date="2015-09" db="EMBL/GenBank/DDBJ databases">
        <title>Draft genome sequence of Kouleothrix aurantiaca JCM 19913.</title>
        <authorList>
            <person name="Hemp J."/>
        </authorList>
    </citation>
    <scope>NUCLEOTIDE SEQUENCE [LARGE SCALE GENOMIC DNA]</scope>
    <source>
        <strain evidence="5 6">COM-B</strain>
    </source>
</reference>
<organism evidence="5 6">
    <name type="scientific">Kouleothrix aurantiaca</name>
    <dbReference type="NCBI Taxonomy" id="186479"/>
    <lineage>
        <taxon>Bacteria</taxon>
        <taxon>Bacillati</taxon>
        <taxon>Chloroflexota</taxon>
        <taxon>Chloroflexia</taxon>
        <taxon>Chloroflexales</taxon>
        <taxon>Roseiflexineae</taxon>
        <taxon>Roseiflexaceae</taxon>
        <taxon>Kouleothrix</taxon>
    </lineage>
</organism>